<name>A0A401S833_CHIPU</name>
<keyword evidence="10" id="KW-0539">Nucleus</keyword>
<dbReference type="InterPro" id="IPR021802">
    <property type="entry name" value="MiT/TFE_C"/>
</dbReference>
<dbReference type="PANTHER" id="PTHR45776:SF1">
    <property type="entry name" value="TRANSCRIPTION FACTOR EC"/>
    <property type="match status" value="1"/>
</dbReference>
<dbReference type="Gene3D" id="4.10.280.10">
    <property type="entry name" value="Helix-loop-helix DNA-binding domain"/>
    <property type="match status" value="1"/>
</dbReference>
<comment type="similarity">
    <text evidence="3">Belongs to the MiT/TFE family.</text>
</comment>
<feature type="compositionally biased region" description="Low complexity" evidence="12">
    <location>
        <begin position="399"/>
        <end position="419"/>
    </location>
</feature>
<organism evidence="14 15">
    <name type="scientific">Chiloscyllium punctatum</name>
    <name type="common">Brownbanded bambooshark</name>
    <name type="synonym">Hemiscyllium punctatum</name>
    <dbReference type="NCBI Taxonomy" id="137246"/>
    <lineage>
        <taxon>Eukaryota</taxon>
        <taxon>Metazoa</taxon>
        <taxon>Chordata</taxon>
        <taxon>Craniata</taxon>
        <taxon>Vertebrata</taxon>
        <taxon>Chondrichthyes</taxon>
        <taxon>Elasmobranchii</taxon>
        <taxon>Galeomorphii</taxon>
        <taxon>Galeoidea</taxon>
        <taxon>Orectolobiformes</taxon>
        <taxon>Hemiscylliidae</taxon>
        <taxon>Chiloscyllium</taxon>
    </lineage>
</organism>
<accession>A0A401S833</accession>
<evidence type="ECO:0000256" key="12">
    <source>
        <dbReference type="SAM" id="MobiDB-lite"/>
    </source>
</evidence>
<evidence type="ECO:0000313" key="15">
    <source>
        <dbReference type="Proteomes" id="UP000287033"/>
    </source>
</evidence>
<dbReference type="PROSITE" id="PS50888">
    <property type="entry name" value="BHLH"/>
    <property type="match status" value="1"/>
</dbReference>
<dbReference type="AlphaFoldDB" id="A0A401S833"/>
<keyword evidence="7" id="KW-0238">DNA-binding</keyword>
<dbReference type="InterPro" id="IPR031867">
    <property type="entry name" value="MiT/TFE_N"/>
</dbReference>
<evidence type="ECO:0000256" key="10">
    <source>
        <dbReference type="ARBA" id="ARBA00023242"/>
    </source>
</evidence>
<dbReference type="GO" id="GO:0005634">
    <property type="term" value="C:nucleus"/>
    <property type="evidence" value="ECO:0007669"/>
    <property type="project" value="UniProtKB-SubCell"/>
</dbReference>
<dbReference type="FunFam" id="4.10.280.10:FF:000003">
    <property type="entry name" value="microphthalmia-associated transcription factor isoform X1"/>
    <property type="match status" value="1"/>
</dbReference>
<protein>
    <recommendedName>
        <fullName evidence="4">Transcription factor EC</fullName>
    </recommendedName>
</protein>
<dbReference type="GO" id="GO:0005737">
    <property type="term" value="C:cytoplasm"/>
    <property type="evidence" value="ECO:0007669"/>
    <property type="project" value="UniProtKB-SubCell"/>
</dbReference>
<dbReference type="Pfam" id="PF00010">
    <property type="entry name" value="HLH"/>
    <property type="match status" value="1"/>
</dbReference>
<dbReference type="GO" id="GO:0046983">
    <property type="term" value="F:protein dimerization activity"/>
    <property type="evidence" value="ECO:0007669"/>
    <property type="project" value="InterPro"/>
</dbReference>
<dbReference type="EMBL" id="BEZZ01000127">
    <property type="protein sequence ID" value="GCC26536.1"/>
    <property type="molecule type" value="Genomic_DNA"/>
</dbReference>
<evidence type="ECO:0000256" key="11">
    <source>
        <dbReference type="SAM" id="Coils"/>
    </source>
</evidence>
<keyword evidence="5" id="KW-0678">Repressor</keyword>
<dbReference type="CDD" id="cd18926">
    <property type="entry name" value="bHLHzip_MITF"/>
    <property type="match status" value="1"/>
</dbReference>
<evidence type="ECO:0000256" key="5">
    <source>
        <dbReference type="ARBA" id="ARBA00022491"/>
    </source>
</evidence>
<dbReference type="STRING" id="137246.A0A401S833"/>
<keyword evidence="15" id="KW-1185">Reference proteome</keyword>
<gene>
    <name evidence="14" type="ORF">chiPu_0004953</name>
</gene>
<evidence type="ECO:0000256" key="6">
    <source>
        <dbReference type="ARBA" id="ARBA00023015"/>
    </source>
</evidence>
<dbReference type="Pfam" id="PF15951">
    <property type="entry name" value="MITF_TFEB_C_3_N"/>
    <property type="match status" value="1"/>
</dbReference>
<dbReference type="GO" id="GO:0000978">
    <property type="term" value="F:RNA polymerase II cis-regulatory region sequence-specific DNA binding"/>
    <property type="evidence" value="ECO:0007669"/>
    <property type="project" value="TreeGrafter"/>
</dbReference>
<evidence type="ECO:0000313" key="14">
    <source>
        <dbReference type="EMBL" id="GCC26536.1"/>
    </source>
</evidence>
<dbReference type="InterPro" id="IPR036638">
    <property type="entry name" value="HLH_DNA-bd_sf"/>
</dbReference>
<evidence type="ECO:0000256" key="8">
    <source>
        <dbReference type="ARBA" id="ARBA00023159"/>
    </source>
</evidence>
<reference evidence="14 15" key="1">
    <citation type="journal article" date="2018" name="Nat. Ecol. Evol.">
        <title>Shark genomes provide insights into elasmobranch evolution and the origin of vertebrates.</title>
        <authorList>
            <person name="Hara Y"/>
            <person name="Yamaguchi K"/>
            <person name="Onimaru K"/>
            <person name="Kadota M"/>
            <person name="Koyanagi M"/>
            <person name="Keeley SD"/>
            <person name="Tatsumi K"/>
            <person name="Tanaka K"/>
            <person name="Motone F"/>
            <person name="Kageyama Y"/>
            <person name="Nozu R"/>
            <person name="Adachi N"/>
            <person name="Nishimura O"/>
            <person name="Nakagawa R"/>
            <person name="Tanegashima C"/>
            <person name="Kiyatake I"/>
            <person name="Matsumoto R"/>
            <person name="Murakumo K"/>
            <person name="Nishida K"/>
            <person name="Terakita A"/>
            <person name="Kuratani S"/>
            <person name="Sato K"/>
            <person name="Hyodo S Kuraku.S."/>
        </authorList>
    </citation>
    <scope>NUCLEOTIDE SEQUENCE [LARGE SCALE GENOMIC DNA]</scope>
</reference>
<evidence type="ECO:0000256" key="2">
    <source>
        <dbReference type="ARBA" id="ARBA00004496"/>
    </source>
</evidence>
<feature type="region of interest" description="Disordered" evidence="12">
    <location>
        <begin position="391"/>
        <end position="419"/>
    </location>
</feature>
<comment type="caution">
    <text evidence="14">The sequence shown here is derived from an EMBL/GenBank/DDBJ whole genome shotgun (WGS) entry which is preliminary data.</text>
</comment>
<keyword evidence="8" id="KW-0010">Activator</keyword>
<evidence type="ECO:0000256" key="9">
    <source>
        <dbReference type="ARBA" id="ARBA00023163"/>
    </source>
</evidence>
<comment type="subcellular location">
    <subcellularLocation>
        <location evidence="2">Cytoplasm</location>
    </subcellularLocation>
    <subcellularLocation>
        <location evidence="1">Nucleus</location>
    </subcellularLocation>
</comment>
<evidence type="ECO:0000256" key="1">
    <source>
        <dbReference type="ARBA" id="ARBA00004123"/>
    </source>
</evidence>
<dbReference type="Pfam" id="PF11851">
    <property type="entry name" value="DUF3371"/>
    <property type="match status" value="1"/>
</dbReference>
<feature type="domain" description="BHLH" evidence="13">
    <location>
        <begin position="212"/>
        <end position="265"/>
    </location>
</feature>
<sequence length="419" mass="47292">MPHISEYAYCKVQTHLENPTKYYLHQTQRQQVKQYLALGTKLSNQTLSISHSHPGGSVRPTPFMRNAHAPPGNESNTPDSPVTLLSLGTNHENEMDDVIDDIISLESSCFNEDSVSCMEPSSLIHNTLCEKKKIKMKEKSKTITIVEFIESQKIKLMPLSSNILDVYNDQGMTPTTMGLTGTSCSSNLSVKREITATQPGNAETRALVKERQKKDNHNLIERRRRFNINYRIKELGTLIPKSNDPDVRWNKGTILKASVEYIKWLQKEQHRVRELENRQKKLEQANRRLLLRIQELEMQARVHGLPTVSSAINPTELVTHIVKHESYQGDNSPDYLQQPSLSQMLSELNEASCNFLDPLSHFTDLSFSAALKPENRLDSILLDNTISPLTSDPLLSTTSPPGASKGSSRRSSFSTDDEL</sequence>
<dbReference type="Proteomes" id="UP000287033">
    <property type="component" value="Unassembled WGS sequence"/>
</dbReference>
<evidence type="ECO:0000256" key="3">
    <source>
        <dbReference type="ARBA" id="ARBA00008289"/>
    </source>
</evidence>
<feature type="coiled-coil region" evidence="11">
    <location>
        <begin position="265"/>
        <end position="299"/>
    </location>
</feature>
<evidence type="ECO:0000256" key="4">
    <source>
        <dbReference type="ARBA" id="ARBA00019430"/>
    </source>
</evidence>
<dbReference type="OrthoDB" id="6242697at2759"/>
<dbReference type="OMA" id="NHENEMD"/>
<keyword evidence="11" id="KW-0175">Coiled coil</keyword>
<dbReference type="SUPFAM" id="SSF47459">
    <property type="entry name" value="HLH, helix-loop-helix DNA-binding domain"/>
    <property type="match status" value="1"/>
</dbReference>
<feature type="region of interest" description="Disordered" evidence="12">
    <location>
        <begin position="46"/>
        <end position="83"/>
    </location>
</feature>
<dbReference type="GO" id="GO:0000981">
    <property type="term" value="F:DNA-binding transcription factor activity, RNA polymerase II-specific"/>
    <property type="evidence" value="ECO:0007669"/>
    <property type="project" value="TreeGrafter"/>
</dbReference>
<proteinExistence type="inferred from homology"/>
<dbReference type="InterPro" id="IPR011598">
    <property type="entry name" value="bHLH_dom"/>
</dbReference>
<evidence type="ECO:0000256" key="7">
    <source>
        <dbReference type="ARBA" id="ARBA00023125"/>
    </source>
</evidence>
<evidence type="ECO:0000259" key="13">
    <source>
        <dbReference type="PROSITE" id="PS50888"/>
    </source>
</evidence>
<dbReference type="SMART" id="SM00353">
    <property type="entry name" value="HLH"/>
    <property type="match status" value="1"/>
</dbReference>
<keyword evidence="6" id="KW-0805">Transcription regulation</keyword>
<keyword evidence="9" id="KW-0804">Transcription</keyword>
<dbReference type="PANTHER" id="PTHR45776">
    <property type="entry name" value="MIP04163P"/>
    <property type="match status" value="1"/>
</dbReference>